<keyword evidence="10" id="KW-1185">Reference proteome</keyword>
<dbReference type="InterPro" id="IPR029305">
    <property type="entry name" value="FANCI_S1-cap"/>
</dbReference>
<evidence type="ECO:0000313" key="10">
    <source>
        <dbReference type="Proteomes" id="UP000828390"/>
    </source>
</evidence>
<comment type="caution">
    <text evidence="9">The sequence shown here is derived from an EMBL/GenBank/DDBJ whole genome shotgun (WGS) entry which is preliminary data.</text>
</comment>
<dbReference type="GO" id="GO:0006281">
    <property type="term" value="P:DNA repair"/>
    <property type="evidence" value="ECO:0007669"/>
    <property type="project" value="InterPro"/>
</dbReference>
<evidence type="ECO:0000256" key="1">
    <source>
        <dbReference type="SAM" id="MobiDB-lite"/>
    </source>
</evidence>
<feature type="domain" description="FANCI helical" evidence="7">
    <location>
        <begin position="287"/>
        <end position="373"/>
    </location>
</feature>
<dbReference type="PANTHER" id="PTHR21818">
    <property type="entry name" value="BC025462 PROTEIN"/>
    <property type="match status" value="1"/>
</dbReference>
<feature type="compositionally biased region" description="Basic and acidic residues" evidence="1">
    <location>
        <begin position="1319"/>
        <end position="1334"/>
    </location>
</feature>
<dbReference type="InterPro" id="IPR029310">
    <property type="entry name" value="FANCI_HD1"/>
</dbReference>
<evidence type="ECO:0000313" key="9">
    <source>
        <dbReference type="EMBL" id="KAH3708581.1"/>
    </source>
</evidence>
<name>A0A9D3Z0C1_DREPO</name>
<dbReference type="Pfam" id="PF14677">
    <property type="entry name" value="FANCI_S3"/>
    <property type="match status" value="1"/>
</dbReference>
<reference evidence="9" key="2">
    <citation type="submission" date="2020-11" db="EMBL/GenBank/DDBJ databases">
        <authorList>
            <person name="McCartney M.A."/>
            <person name="Auch B."/>
            <person name="Kono T."/>
            <person name="Mallez S."/>
            <person name="Becker A."/>
            <person name="Gohl D.M."/>
            <person name="Silverstein K.A.T."/>
            <person name="Koren S."/>
            <person name="Bechman K.B."/>
            <person name="Herman A."/>
            <person name="Abrahante J.E."/>
            <person name="Garbe J."/>
        </authorList>
    </citation>
    <scope>NUCLEOTIDE SEQUENCE</scope>
    <source>
        <strain evidence="9">Duluth1</strain>
        <tissue evidence="9">Whole animal</tissue>
    </source>
</reference>
<dbReference type="Pfam" id="PF14678">
    <property type="entry name" value="FANCI_S4"/>
    <property type="match status" value="1"/>
</dbReference>
<evidence type="ECO:0000259" key="8">
    <source>
        <dbReference type="Pfam" id="PF14680"/>
    </source>
</evidence>
<evidence type="ECO:0000259" key="7">
    <source>
        <dbReference type="Pfam" id="PF14679"/>
    </source>
</evidence>
<feature type="region of interest" description="Disordered" evidence="1">
    <location>
        <begin position="1250"/>
        <end position="1355"/>
    </location>
</feature>
<feature type="compositionally biased region" description="Polar residues" evidence="1">
    <location>
        <begin position="1255"/>
        <end position="1264"/>
    </location>
</feature>
<feature type="compositionally biased region" description="Polar residues" evidence="1">
    <location>
        <begin position="1305"/>
        <end position="1315"/>
    </location>
</feature>
<feature type="domain" description="FANCI solenoid 3" evidence="5">
    <location>
        <begin position="819"/>
        <end position="1036"/>
    </location>
</feature>
<evidence type="ECO:0000259" key="6">
    <source>
        <dbReference type="Pfam" id="PF14678"/>
    </source>
</evidence>
<reference evidence="9" key="1">
    <citation type="journal article" date="2019" name="bioRxiv">
        <title>The Genome of the Zebra Mussel, Dreissena polymorpha: A Resource for Invasive Species Research.</title>
        <authorList>
            <person name="McCartney M.A."/>
            <person name="Auch B."/>
            <person name="Kono T."/>
            <person name="Mallez S."/>
            <person name="Zhang Y."/>
            <person name="Obille A."/>
            <person name="Becker A."/>
            <person name="Abrahante J.E."/>
            <person name="Garbe J."/>
            <person name="Badalamenti J.P."/>
            <person name="Herman A."/>
            <person name="Mangelson H."/>
            <person name="Liachko I."/>
            <person name="Sullivan S."/>
            <person name="Sone E.D."/>
            <person name="Koren S."/>
            <person name="Silverstein K.A.T."/>
            <person name="Beckman K.B."/>
            <person name="Gohl D.M."/>
        </authorList>
    </citation>
    <scope>NUCLEOTIDE SEQUENCE</scope>
    <source>
        <strain evidence="9">Duluth1</strain>
        <tissue evidence="9">Whole animal</tissue>
    </source>
</reference>
<gene>
    <name evidence="9" type="ORF">DPMN_068036</name>
</gene>
<dbReference type="InterPro" id="IPR029313">
    <property type="entry name" value="FANCI_S3"/>
</dbReference>
<sequence length="1537" mass="171255">MDKKITNLAEENKTQELIECLERIPNQELGQMIEQKVIKGRNDTFTLVRAILLGSPPENSSSVERRCHVYKQCISALQKYEVNNKMASELVGLLMLEADTLPGTTLAELAGIYLDNIKSDVTLSTKSLELFPKILSAISAQENIHYAGNHMKGTDYKGRVLNSMCSCRWDPKSVINLAAMFKDVPLSNEELKFVIEKILRMFGELDMSDIPALVYQLLLLCTKGHKKLVLEGIIKFFSEQDSKQKPADEMECSEDVLEMSSDNVESLRMTEGTVILHISLAVKEHQELGREFIKCLKGYQNCGVAKILSPFSLAMTLSLARINRFEDQIYEFLKSSILKSFKDAEKQSTSFWVKEIVPETSLVEEYILQTVKNSTFGWDHVIQGLVQLGFILMDSFGPKAAFGRLDLVPTLLSGPSHEACQLGAKILLKTFKAHEMVRSEILDQIFNRVITKATTPVNHFLGLLGDIVVASPSMLLDNTAKIREMFDYLSMLSPGSAEGLLGAVQPLLKLSMSLKDALMLVLRKAMFARQLESRKIGAGGFLMILKHFRVLGGLRSSQASQPSFSASQVEVDVHHRVNPSSNEALCLEILGNLRRCLSQQADVRLLLYQGLTDVLDRNTQLREPILSMLLVQLRQFYEGNTEVLPPIRLEPCIVAQGDQVFLAEPLAHLVCCIQQCLVKSAEILRKSCSGNDNESIADEEEEEEGEECEVQKELEGMMNSVVERMITAEMEDFELDKSADYSLANSVGIRNNIFAILVLGTYESLMEYTFLSGKLNESRTRQLLQLFENYKKLSDVLRERASAAAGKKGKTAVKPPQSLLSLKVVTAMLDVMLSKDRHRDDVRESLRMKDEFLKYLLTVTFQKLGQIQDRGQCEGLEGKSKPRIFEHLCHIARLLLGYYVENQKLEGEQRVREKQLLTLTLESLATTFSIATQQFAKDLKMFLDGLEVEGCEKAQTLDAEIYFHVKFIQRLVMDMFSADEDHQCLKAVGLLLSVIVQLSKTLGPEFTDCDQILAWFYKLAQEQTIDDLSLVKSLLSSLMLLGQKWQGAVVILRDLAQDIHCQIGDIDSEIELDSPTNFAIVTARSAAPTVLQLVLAQCERELDDTDWVITRGKADHAATCGDLTGDASQLTQREGNEKSICMRLGMLVNTFHELVQTALPQGPCSEQLMKVLIRVYGSLASLVKYMTPIDFQVTRQNMPQTRGSCGHIRAAWDNHGSCLSCAGCTQDNCCPFCEHWSADTWAIKRRPFKSRGRNKNSSDQSMESSVCRDFSPHDLDHMPPVAARHRSLPRDDTGQNLPGPFIGNDQLTGPETSPVNIDRSGHRSCYDRSTEHRSLTGPVTGHAMTGQESTGHRSGHRSCLGIAGIRDIDLPLLGALGLLGPLVDPSLRNLLKPLHVESADLISERPNSPAISLMVPENDSLMIEANESIIPTFISTGFNQYNAPADGSIEAGSESNEAELYYLASINQVYELMFNTLDEDFCPRPSLSLTGSAVTVTEQVARRREPGRISKATSRVDLRLPIGSSTMAVFQSLEPAN</sequence>
<dbReference type="Pfam" id="PF14675">
    <property type="entry name" value="FANCI_S1"/>
    <property type="match status" value="1"/>
</dbReference>
<evidence type="ECO:0000259" key="3">
    <source>
        <dbReference type="Pfam" id="PF14675"/>
    </source>
</evidence>
<dbReference type="InterPro" id="IPR029315">
    <property type="entry name" value="FANCI_S2"/>
</dbReference>
<dbReference type="InterPro" id="IPR029312">
    <property type="entry name" value="FANCI_HD2"/>
</dbReference>
<dbReference type="InterPro" id="IPR029314">
    <property type="entry name" value="FANCI_S4"/>
</dbReference>
<evidence type="ECO:0000259" key="2">
    <source>
        <dbReference type="Pfam" id="PF14674"/>
    </source>
</evidence>
<dbReference type="InterPro" id="IPR029308">
    <property type="entry name" value="FANCI_S1"/>
</dbReference>
<evidence type="ECO:0000259" key="5">
    <source>
        <dbReference type="Pfam" id="PF14677"/>
    </source>
</evidence>
<proteinExistence type="predicted"/>
<dbReference type="PANTHER" id="PTHR21818:SF0">
    <property type="entry name" value="FANCONI ANEMIA GROUP I PROTEIN"/>
    <property type="match status" value="1"/>
</dbReference>
<dbReference type="InterPro" id="IPR026171">
    <property type="entry name" value="FANCI"/>
</dbReference>
<organism evidence="9 10">
    <name type="scientific">Dreissena polymorpha</name>
    <name type="common">Zebra mussel</name>
    <name type="synonym">Mytilus polymorpha</name>
    <dbReference type="NCBI Taxonomy" id="45954"/>
    <lineage>
        <taxon>Eukaryota</taxon>
        <taxon>Metazoa</taxon>
        <taxon>Spiralia</taxon>
        <taxon>Lophotrochozoa</taxon>
        <taxon>Mollusca</taxon>
        <taxon>Bivalvia</taxon>
        <taxon>Autobranchia</taxon>
        <taxon>Heteroconchia</taxon>
        <taxon>Euheterodonta</taxon>
        <taxon>Imparidentia</taxon>
        <taxon>Neoheterodontei</taxon>
        <taxon>Myida</taxon>
        <taxon>Dreissenoidea</taxon>
        <taxon>Dreissenidae</taxon>
        <taxon>Dreissena</taxon>
    </lineage>
</organism>
<dbReference type="Pfam" id="PF14680">
    <property type="entry name" value="FANCI_HD2"/>
    <property type="match status" value="1"/>
</dbReference>
<dbReference type="GO" id="GO:0070182">
    <property type="term" value="F:DNA polymerase binding"/>
    <property type="evidence" value="ECO:0007669"/>
    <property type="project" value="TreeGrafter"/>
</dbReference>
<dbReference type="EMBL" id="JAIWYP010000014">
    <property type="protein sequence ID" value="KAH3708581.1"/>
    <property type="molecule type" value="Genomic_DNA"/>
</dbReference>
<dbReference type="Pfam" id="PF14679">
    <property type="entry name" value="FANCI_HD1"/>
    <property type="match status" value="1"/>
</dbReference>
<dbReference type="Pfam" id="PF14674">
    <property type="entry name" value="FANCI_S1-cap"/>
    <property type="match status" value="1"/>
</dbReference>
<feature type="domain" description="FANCI solenoid 2" evidence="4">
    <location>
        <begin position="381"/>
        <end position="542"/>
    </location>
</feature>
<feature type="domain" description="FANCI helical" evidence="8">
    <location>
        <begin position="557"/>
        <end position="797"/>
    </location>
</feature>
<evidence type="ECO:0000259" key="4">
    <source>
        <dbReference type="Pfam" id="PF14676"/>
    </source>
</evidence>
<feature type="domain" description="FANCI solenoid 4" evidence="6">
    <location>
        <begin position="1051"/>
        <end position="1188"/>
    </location>
</feature>
<feature type="domain" description="FANCI solenoid 1" evidence="3">
    <location>
        <begin position="64"/>
        <end position="283"/>
    </location>
</feature>
<dbReference type="Pfam" id="PF14676">
    <property type="entry name" value="FANCI_S2"/>
    <property type="match status" value="1"/>
</dbReference>
<protein>
    <submittedName>
        <fullName evidence="9">Uncharacterized protein</fullName>
    </submittedName>
</protein>
<dbReference type="Proteomes" id="UP000828390">
    <property type="component" value="Unassembled WGS sequence"/>
</dbReference>
<accession>A0A9D3Z0C1</accession>
<feature type="domain" description="FANCI solenoid 1 cap" evidence="2">
    <location>
        <begin position="1"/>
        <end position="54"/>
    </location>
</feature>